<evidence type="ECO:0000313" key="1">
    <source>
        <dbReference type="EMBL" id="KQK82077.1"/>
    </source>
</evidence>
<evidence type="ECO:0000313" key="2">
    <source>
        <dbReference type="Proteomes" id="UP000051836"/>
    </source>
</evidence>
<keyword evidence="2" id="KW-1185">Reference proteome</keyword>
<proteinExistence type="predicted"/>
<protein>
    <submittedName>
        <fullName evidence="1">Uncharacterized protein</fullName>
    </submittedName>
</protein>
<name>A0A0Q3MHW4_AMAAE</name>
<dbReference type="EMBL" id="LMAW01002014">
    <property type="protein sequence ID" value="KQK82077.1"/>
    <property type="molecule type" value="Genomic_DNA"/>
</dbReference>
<dbReference type="Proteomes" id="UP000051836">
    <property type="component" value="Unassembled WGS sequence"/>
</dbReference>
<comment type="caution">
    <text evidence="1">The sequence shown here is derived from an EMBL/GenBank/DDBJ whole genome shotgun (WGS) entry which is preliminary data.</text>
</comment>
<organism evidence="1 2">
    <name type="scientific">Amazona aestiva</name>
    <name type="common">Blue-fronted Amazon parrot</name>
    <dbReference type="NCBI Taxonomy" id="12930"/>
    <lineage>
        <taxon>Eukaryota</taxon>
        <taxon>Metazoa</taxon>
        <taxon>Chordata</taxon>
        <taxon>Craniata</taxon>
        <taxon>Vertebrata</taxon>
        <taxon>Euteleostomi</taxon>
        <taxon>Archelosauria</taxon>
        <taxon>Archosauria</taxon>
        <taxon>Dinosauria</taxon>
        <taxon>Saurischia</taxon>
        <taxon>Theropoda</taxon>
        <taxon>Coelurosauria</taxon>
        <taxon>Aves</taxon>
        <taxon>Neognathae</taxon>
        <taxon>Neoaves</taxon>
        <taxon>Telluraves</taxon>
        <taxon>Australaves</taxon>
        <taxon>Psittaciformes</taxon>
        <taxon>Psittacidae</taxon>
        <taxon>Amazona</taxon>
    </lineage>
</organism>
<accession>A0A0Q3MHW4</accession>
<gene>
    <name evidence="1" type="ORF">AAES_73741</name>
</gene>
<dbReference type="AlphaFoldDB" id="A0A0Q3MHW4"/>
<reference evidence="1 2" key="1">
    <citation type="submission" date="2015-10" db="EMBL/GenBank/DDBJ databases">
        <authorList>
            <person name="Gilbert D.G."/>
        </authorList>
    </citation>
    <scope>NUCLEOTIDE SEQUENCE [LARGE SCALE GENOMIC DNA]</scope>
    <source>
        <strain evidence="1">FVVF132</strain>
    </source>
</reference>
<sequence>MWEEGQQQHMTLRDCDHNMRPLLPFSTLQRHGLSHRPGERSSSADVAFCPGEPFRAVLLQSKMPVDTGPGFNRHDNSGALNVMYTGDLKQKAKVTQG</sequence>